<dbReference type="EMBL" id="JBEZFP010000050">
    <property type="protein sequence ID" value="MEU8135801.1"/>
    <property type="molecule type" value="Genomic_DNA"/>
</dbReference>
<dbReference type="InterPro" id="IPR041726">
    <property type="entry name" value="ACAD10_11_N"/>
</dbReference>
<proteinExistence type="predicted"/>
<dbReference type="InterPro" id="IPR011009">
    <property type="entry name" value="Kinase-like_dom_sf"/>
</dbReference>
<dbReference type="Pfam" id="PF01636">
    <property type="entry name" value="APH"/>
    <property type="match status" value="1"/>
</dbReference>
<keyword evidence="3" id="KW-1185">Reference proteome</keyword>
<comment type="caution">
    <text evidence="2">The sequence shown here is derived from an EMBL/GenBank/DDBJ whole genome shotgun (WGS) entry which is preliminary data.</text>
</comment>
<dbReference type="PANTHER" id="PTHR21310:SF40">
    <property type="entry name" value="AMINOGLYCOSIDE PHOSPHOTRANSFERASE DOMAIN-CONTAINING PROTEIN-RELATED"/>
    <property type="match status" value="1"/>
</dbReference>
<reference evidence="2 3" key="1">
    <citation type="submission" date="2024-06" db="EMBL/GenBank/DDBJ databases">
        <title>The Natural Products Discovery Center: Release of the First 8490 Sequenced Strains for Exploring Actinobacteria Biosynthetic Diversity.</title>
        <authorList>
            <person name="Kalkreuter E."/>
            <person name="Kautsar S.A."/>
            <person name="Yang D."/>
            <person name="Bader C.D."/>
            <person name="Teijaro C.N."/>
            <person name="Fluegel L."/>
            <person name="Davis C.M."/>
            <person name="Simpson J.R."/>
            <person name="Lauterbach L."/>
            <person name="Steele A.D."/>
            <person name="Gui C."/>
            <person name="Meng S."/>
            <person name="Li G."/>
            <person name="Viehrig K."/>
            <person name="Ye F."/>
            <person name="Su P."/>
            <person name="Kiefer A.F."/>
            <person name="Nichols A."/>
            <person name="Cepeda A.J."/>
            <person name="Yan W."/>
            <person name="Fan B."/>
            <person name="Jiang Y."/>
            <person name="Adhikari A."/>
            <person name="Zheng C.-J."/>
            <person name="Schuster L."/>
            <person name="Cowan T.M."/>
            <person name="Smanski M.J."/>
            <person name="Chevrette M.G."/>
            <person name="De Carvalho L.P.S."/>
            <person name="Shen B."/>
        </authorList>
    </citation>
    <scope>NUCLEOTIDE SEQUENCE [LARGE SCALE GENOMIC DNA]</scope>
    <source>
        <strain evidence="2 3">NPDC048946</strain>
    </source>
</reference>
<dbReference type="Proteomes" id="UP001551482">
    <property type="component" value="Unassembled WGS sequence"/>
</dbReference>
<evidence type="ECO:0000313" key="2">
    <source>
        <dbReference type="EMBL" id="MEU8135801.1"/>
    </source>
</evidence>
<name>A0ABV3DJE4_9ACTN</name>
<organism evidence="2 3">
    <name type="scientific">Streptodolium elevatio</name>
    <dbReference type="NCBI Taxonomy" id="3157996"/>
    <lineage>
        <taxon>Bacteria</taxon>
        <taxon>Bacillati</taxon>
        <taxon>Actinomycetota</taxon>
        <taxon>Actinomycetes</taxon>
        <taxon>Kitasatosporales</taxon>
        <taxon>Streptomycetaceae</taxon>
        <taxon>Streptodolium</taxon>
    </lineage>
</organism>
<dbReference type="Gene3D" id="3.30.200.20">
    <property type="entry name" value="Phosphorylase Kinase, domain 1"/>
    <property type="match status" value="1"/>
</dbReference>
<evidence type="ECO:0000313" key="3">
    <source>
        <dbReference type="Proteomes" id="UP001551482"/>
    </source>
</evidence>
<feature type="domain" description="Aminoglycoside phosphotransferase" evidence="1">
    <location>
        <begin position="33"/>
        <end position="278"/>
    </location>
</feature>
<dbReference type="InterPro" id="IPR002575">
    <property type="entry name" value="Aminoglycoside_PTrfase"/>
</dbReference>
<accession>A0ABV3DJE4</accession>
<gene>
    <name evidence="2" type="ORF">AB0C36_20055</name>
</gene>
<dbReference type="PANTHER" id="PTHR21310">
    <property type="entry name" value="AMINOGLYCOSIDE PHOSPHOTRANSFERASE-RELATED-RELATED"/>
    <property type="match status" value="1"/>
</dbReference>
<dbReference type="RefSeq" id="WP_358355826.1">
    <property type="nucleotide sequence ID" value="NZ_JBEZFP010000050.1"/>
</dbReference>
<protein>
    <submittedName>
        <fullName evidence="2">Phosphotransferase family protein</fullName>
    </submittedName>
</protein>
<dbReference type="InterPro" id="IPR051678">
    <property type="entry name" value="AGP_Transferase"/>
</dbReference>
<dbReference type="Gene3D" id="3.90.1200.10">
    <property type="match status" value="1"/>
</dbReference>
<sequence length="343" mass="36833">MTATPAAPLLDPARLGTWLDGLGLAPGEPVEHSALSGGKSNAMFQIRRGEHAWVLRRPAGVALDRAEDGLRREFRILTALADTPVPHPRAVAFCDDRGVLGSAFYLMARVEGFAPFPEAIPASFGTAGTPGTPAGTPPGSSPGREIGLAMADTLADLHALDPQAVGLGDLGRPDGFHERQVGRWMKQLSGYPEQGTLPGVEVVTSWLGKNLPPAFTPVLMHGDYHFGNVLLAPDPPPRVTAIVDWETATIGDPLLDLAGFLRIWFETGPAEGSSWDEMAARYATRAGRELPDLTYYITLSRFRLAVLLEGIHQRAKSDPTRTPQPGIGTYARRLITDAVKSLR</sequence>
<evidence type="ECO:0000259" key="1">
    <source>
        <dbReference type="Pfam" id="PF01636"/>
    </source>
</evidence>
<dbReference type="CDD" id="cd05154">
    <property type="entry name" value="ACAD10_11_N-like"/>
    <property type="match status" value="1"/>
</dbReference>
<dbReference type="SUPFAM" id="SSF56112">
    <property type="entry name" value="Protein kinase-like (PK-like)"/>
    <property type="match status" value="1"/>
</dbReference>